<feature type="compositionally biased region" description="Pro residues" evidence="6">
    <location>
        <begin position="325"/>
        <end position="339"/>
    </location>
</feature>
<dbReference type="Proteomes" id="UP000663874">
    <property type="component" value="Unassembled WGS sequence"/>
</dbReference>
<feature type="compositionally biased region" description="Low complexity" evidence="6">
    <location>
        <begin position="387"/>
        <end position="400"/>
    </location>
</feature>
<feature type="region of interest" description="Disordered" evidence="6">
    <location>
        <begin position="783"/>
        <end position="806"/>
    </location>
</feature>
<feature type="region of interest" description="Disordered" evidence="6">
    <location>
        <begin position="1042"/>
        <end position="1070"/>
    </location>
</feature>
<feature type="compositionally biased region" description="Acidic residues" evidence="6">
    <location>
        <begin position="1161"/>
        <end position="1171"/>
    </location>
</feature>
<dbReference type="SUPFAM" id="SSF57667">
    <property type="entry name" value="beta-beta-alpha zinc fingers"/>
    <property type="match status" value="3"/>
</dbReference>
<name>A0A818WNQ2_9BILA</name>
<evidence type="ECO:0000256" key="6">
    <source>
        <dbReference type="SAM" id="MobiDB-lite"/>
    </source>
</evidence>
<feature type="region of interest" description="Disordered" evidence="6">
    <location>
        <begin position="188"/>
        <end position="247"/>
    </location>
</feature>
<dbReference type="PANTHER" id="PTHR24403:SF67">
    <property type="entry name" value="FI01116P-RELATED"/>
    <property type="match status" value="1"/>
</dbReference>
<feature type="compositionally biased region" description="Acidic residues" evidence="6">
    <location>
        <begin position="1042"/>
        <end position="1069"/>
    </location>
</feature>
<evidence type="ECO:0000256" key="1">
    <source>
        <dbReference type="ARBA" id="ARBA00022723"/>
    </source>
</evidence>
<feature type="region of interest" description="Disordered" evidence="6">
    <location>
        <begin position="276"/>
        <end position="339"/>
    </location>
</feature>
<proteinExistence type="predicted"/>
<evidence type="ECO:0000259" key="7">
    <source>
        <dbReference type="PROSITE" id="PS50157"/>
    </source>
</evidence>
<feature type="compositionally biased region" description="Pro residues" evidence="6">
    <location>
        <begin position="671"/>
        <end position="681"/>
    </location>
</feature>
<dbReference type="EMBL" id="CAJOBE010001268">
    <property type="protein sequence ID" value="CAF3728801.1"/>
    <property type="molecule type" value="Genomic_DNA"/>
</dbReference>
<dbReference type="PROSITE" id="PS50157">
    <property type="entry name" value="ZINC_FINGER_C2H2_2"/>
    <property type="match status" value="3"/>
</dbReference>
<feature type="domain" description="C2H2-type" evidence="7">
    <location>
        <begin position="929"/>
        <end position="956"/>
    </location>
</feature>
<feature type="region of interest" description="Disordered" evidence="6">
    <location>
        <begin position="741"/>
        <end position="768"/>
    </location>
</feature>
<accession>A0A818WNQ2</accession>
<feature type="region of interest" description="Disordered" evidence="6">
    <location>
        <begin position="595"/>
        <end position="650"/>
    </location>
</feature>
<evidence type="ECO:0000256" key="2">
    <source>
        <dbReference type="ARBA" id="ARBA00022737"/>
    </source>
</evidence>
<feature type="compositionally biased region" description="Acidic residues" evidence="6">
    <location>
        <begin position="430"/>
        <end position="439"/>
    </location>
</feature>
<feature type="region of interest" description="Disordered" evidence="6">
    <location>
        <begin position="1153"/>
        <end position="1172"/>
    </location>
</feature>
<organism evidence="8 9">
    <name type="scientific">Rotaria sordida</name>
    <dbReference type="NCBI Taxonomy" id="392033"/>
    <lineage>
        <taxon>Eukaryota</taxon>
        <taxon>Metazoa</taxon>
        <taxon>Spiralia</taxon>
        <taxon>Gnathifera</taxon>
        <taxon>Rotifera</taxon>
        <taxon>Eurotatoria</taxon>
        <taxon>Bdelloidea</taxon>
        <taxon>Philodinida</taxon>
        <taxon>Philodinidae</taxon>
        <taxon>Rotaria</taxon>
    </lineage>
</organism>
<feature type="domain" description="C2H2-type" evidence="7">
    <location>
        <begin position="256"/>
        <end position="284"/>
    </location>
</feature>
<dbReference type="SMART" id="SM00355">
    <property type="entry name" value="ZnF_C2H2"/>
    <property type="match status" value="12"/>
</dbReference>
<keyword evidence="1" id="KW-0479">Metal-binding</keyword>
<evidence type="ECO:0000256" key="4">
    <source>
        <dbReference type="ARBA" id="ARBA00022833"/>
    </source>
</evidence>
<dbReference type="GO" id="GO:0008270">
    <property type="term" value="F:zinc ion binding"/>
    <property type="evidence" value="ECO:0007669"/>
    <property type="project" value="UniProtKB-KW"/>
</dbReference>
<dbReference type="PANTHER" id="PTHR24403">
    <property type="entry name" value="ZINC FINGER PROTEIN"/>
    <property type="match status" value="1"/>
</dbReference>
<feature type="region of interest" description="Disordered" evidence="6">
    <location>
        <begin position="387"/>
        <end position="452"/>
    </location>
</feature>
<gene>
    <name evidence="8" type="ORF">FNK824_LOCUS10960</name>
</gene>
<evidence type="ECO:0000256" key="3">
    <source>
        <dbReference type="ARBA" id="ARBA00022771"/>
    </source>
</evidence>
<dbReference type="GO" id="GO:0045944">
    <property type="term" value="P:positive regulation of transcription by RNA polymerase II"/>
    <property type="evidence" value="ECO:0007669"/>
    <property type="project" value="TreeGrafter"/>
</dbReference>
<feature type="compositionally biased region" description="Low complexity" evidence="6">
    <location>
        <begin position="743"/>
        <end position="760"/>
    </location>
</feature>
<feature type="compositionally biased region" description="Low complexity" evidence="6">
    <location>
        <begin position="611"/>
        <end position="621"/>
    </location>
</feature>
<feature type="compositionally biased region" description="Low complexity" evidence="6">
    <location>
        <begin position="210"/>
        <end position="226"/>
    </location>
</feature>
<keyword evidence="2" id="KW-0677">Repeat</keyword>
<dbReference type="PROSITE" id="PS00028">
    <property type="entry name" value="ZINC_FINGER_C2H2_1"/>
    <property type="match status" value="3"/>
</dbReference>
<feature type="compositionally biased region" description="Polar residues" evidence="6">
    <location>
        <begin position="295"/>
        <end position="324"/>
    </location>
</feature>
<protein>
    <recommendedName>
        <fullName evidence="7">C2H2-type domain-containing protein</fullName>
    </recommendedName>
</protein>
<comment type="caution">
    <text evidence="8">The sequence shown here is derived from an EMBL/GenBank/DDBJ whole genome shotgun (WGS) entry which is preliminary data.</text>
</comment>
<dbReference type="InterPro" id="IPR013087">
    <property type="entry name" value="Znf_C2H2_type"/>
</dbReference>
<reference evidence="8" key="1">
    <citation type="submission" date="2021-02" db="EMBL/GenBank/DDBJ databases">
        <authorList>
            <person name="Nowell W R."/>
        </authorList>
    </citation>
    <scope>NUCLEOTIDE SEQUENCE</scope>
</reference>
<dbReference type="AlphaFoldDB" id="A0A818WNQ2"/>
<feature type="region of interest" description="Disordered" evidence="6">
    <location>
        <begin position="666"/>
        <end position="686"/>
    </location>
</feature>
<feature type="domain" description="C2H2-type" evidence="7">
    <location>
        <begin position="813"/>
        <end position="841"/>
    </location>
</feature>
<feature type="region of interest" description="Disordered" evidence="6">
    <location>
        <begin position="49"/>
        <end position="86"/>
    </location>
</feature>
<keyword evidence="3 5" id="KW-0863">Zinc-finger</keyword>
<dbReference type="InterPro" id="IPR050688">
    <property type="entry name" value="Zinc_finger/UBP_domain"/>
</dbReference>
<dbReference type="GO" id="GO:0005634">
    <property type="term" value="C:nucleus"/>
    <property type="evidence" value="ECO:0007669"/>
    <property type="project" value="TreeGrafter"/>
</dbReference>
<feature type="compositionally biased region" description="Low complexity" evidence="6">
    <location>
        <begin position="790"/>
        <end position="803"/>
    </location>
</feature>
<evidence type="ECO:0000313" key="8">
    <source>
        <dbReference type="EMBL" id="CAF3728801.1"/>
    </source>
</evidence>
<keyword evidence="4" id="KW-0862">Zinc</keyword>
<dbReference type="InterPro" id="IPR036236">
    <property type="entry name" value="Znf_C2H2_sf"/>
</dbReference>
<feature type="compositionally biased region" description="Polar residues" evidence="6">
    <location>
        <begin position="198"/>
        <end position="209"/>
    </location>
</feature>
<feature type="compositionally biased region" description="Polar residues" evidence="6">
    <location>
        <begin position="52"/>
        <end position="76"/>
    </location>
</feature>
<evidence type="ECO:0000256" key="5">
    <source>
        <dbReference type="PROSITE-ProRule" id="PRU00042"/>
    </source>
</evidence>
<feature type="compositionally biased region" description="Acidic residues" evidence="6">
    <location>
        <begin position="188"/>
        <end position="197"/>
    </location>
</feature>
<evidence type="ECO:0000313" key="9">
    <source>
        <dbReference type="Proteomes" id="UP000663874"/>
    </source>
</evidence>
<sequence>MMLATDAISASSFDRQQQHHHRFNIFDKNPNNTMDYFLTNTDDISDCDAQSDKSISNNNNAKNHTQKSTLGENTGRSSRRKQLAPRSRLVRQCDECDFSSSIINEFKTHMKFEHGHDQVFLCDICRYYSLSSFDYQLHLNSHQNNQISSSSKLNILSQEQQIESDGEIEDDESINIFSKEQNSTLFENDEQISDDEQNPPTSTNKKLNLSVTSSHSNTTQQTSSSVPDRKRPYNVSVDPARYRRVPDPDDATAVKFACSLCGNLYKWRKSLNKHWKEKHNDESPPPLDAPVTIRPSKSSSNTTIQTKISNRTSEMLPQTSTSTLVPPPPLPSLPPPPPHHPAFPFNPYSWINFASRTDFQQIYSPSTSIDQTSLNLPLDLTIKSTKKLTTTTTPSSPISIEQNPIKKYHRDSNSSNDEQRDSSNYNQNDSDNDIDDDDCHSEHASSSSPPNSYGQKIFICSICEQRFLAIETINEHFLKNHLMELENEISGKSPPRNTNVAQQNEEWNLSDPINPLKCIQCDFIGRWPTELQKHAASHSTSRPFKCLVCSLTYKWRWDLAKHWDRAHACGVKGISLINPYKKRDRDQARSMMELTPTPSTTTKINGDHHSTCSSISSTSTIKKNSLRNSDDDEHSQHSIISDNNDEQQQQQQQIKRIKQDDEKILPLLPTFLPPPPPPPPTTTATPNIFFPPPSFFSHHPMFSSFLNPSLLLQPKFNYPSRSSQISMNTNLDLFKQASAFVQRTKSPNSSRSSSPRTSSPLHQQQRMHAVAAMVAAANGNSNHLRNQHSQQQPQPQQQQQQQQRKFEKEERNFQCRWCDYRGRWRSELIQHMRCHHARDKPYHCSACPYASSWKWDVQKHVKKQHAHDTAKIVELPDKYLFQTTLKAKYEGTDDRTLAPAPLTDEDYSFFGIDVQQKLSSMKYTRDRTLACQQCPFAANSMAELRRHLIVHSAESPYHCFNCDYKSKWKCDVKKHMRLCNHHGPVLVGRKAMAKVMETLLLVIGNNHISKTISTDKQNVAAFAAAAMQMSTFFVQQQKSNEIIDEEEEEEEEEIVDEEDDDNDNDDDENNSLIIVDENHHQQQQQDDNADKQKRITTNSRQQNNNNNNNLRCRQCDYEADDLSDLLVHRKGHAASMKYTSNFDQNFQQEKILLNNNNNSDIENDDDEQEEEEKTRDIQLDEKMFDYELHWLENNPLIKQLTTIQQKNRIIIYKCSKCNYTINNNRQYFLNHIDHQHPEILQNYT</sequence>
<dbReference type="Gene3D" id="3.30.160.60">
    <property type="entry name" value="Classic Zinc Finger"/>
    <property type="match status" value="4"/>
</dbReference>